<dbReference type="InterPro" id="IPR035919">
    <property type="entry name" value="EAL_sf"/>
</dbReference>
<gene>
    <name evidence="2" type="ORF">GCM10009775_30070</name>
</gene>
<name>A0ABN2PWZ5_9MICO</name>
<evidence type="ECO:0000259" key="1">
    <source>
        <dbReference type="PROSITE" id="PS50883"/>
    </source>
</evidence>
<keyword evidence="3" id="KW-1185">Reference proteome</keyword>
<dbReference type="PROSITE" id="PS50883">
    <property type="entry name" value="EAL"/>
    <property type="match status" value="1"/>
</dbReference>
<accession>A0ABN2PWZ5</accession>
<dbReference type="PANTHER" id="PTHR33121:SF70">
    <property type="entry name" value="SIGNALING PROTEIN YKOW"/>
    <property type="match status" value="1"/>
</dbReference>
<feature type="domain" description="EAL" evidence="1">
    <location>
        <begin position="4"/>
        <end position="260"/>
    </location>
</feature>
<dbReference type="SMART" id="SM00052">
    <property type="entry name" value="EAL"/>
    <property type="match status" value="1"/>
</dbReference>
<protein>
    <recommendedName>
        <fullName evidence="1">EAL domain-containing protein</fullName>
    </recommendedName>
</protein>
<dbReference type="PANTHER" id="PTHR33121">
    <property type="entry name" value="CYCLIC DI-GMP PHOSPHODIESTERASE PDEF"/>
    <property type="match status" value="1"/>
</dbReference>
<evidence type="ECO:0000313" key="2">
    <source>
        <dbReference type="EMBL" id="GAA1936160.1"/>
    </source>
</evidence>
<dbReference type="InterPro" id="IPR050706">
    <property type="entry name" value="Cyclic-di-GMP_PDE-like"/>
</dbReference>
<dbReference type="Pfam" id="PF00563">
    <property type="entry name" value="EAL"/>
    <property type="match status" value="1"/>
</dbReference>
<sequence>MHDTASLTRDLRSALATSQLTIAYQVQWQLDARTAELSTMRPVSVEALSRWNHPELGVVAPDMFIPLAEEGGFLDELDLQVLYLAAVQVRRWRQHGADIGLAANASPARFTASYGRRIIKTVERAGLEPDAVTIEVTETPAPQLRPDMRAAVDLLHQAGMSISVDDFDGEMTTMAMLESLPIDEVKIDRSLTRRSDTAADEVVAGVIRAAESHGWRTVAEGIETLEDLDRSRGRSCQRGQGYLWGRPATAQELEPVLLGA</sequence>
<dbReference type="RefSeq" id="WP_248152971.1">
    <property type="nucleotide sequence ID" value="NZ_BAAAOF010000006.1"/>
</dbReference>
<reference evidence="2 3" key="1">
    <citation type="journal article" date="2019" name="Int. J. Syst. Evol. Microbiol.">
        <title>The Global Catalogue of Microorganisms (GCM) 10K type strain sequencing project: providing services to taxonomists for standard genome sequencing and annotation.</title>
        <authorList>
            <consortium name="The Broad Institute Genomics Platform"/>
            <consortium name="The Broad Institute Genome Sequencing Center for Infectious Disease"/>
            <person name="Wu L."/>
            <person name="Ma J."/>
        </authorList>
    </citation>
    <scope>NUCLEOTIDE SEQUENCE [LARGE SCALE GENOMIC DNA]</scope>
    <source>
        <strain evidence="2 3">JCM 14900</strain>
    </source>
</reference>
<organism evidence="2 3">
    <name type="scientific">Microbacterium aoyamense</name>
    <dbReference type="NCBI Taxonomy" id="344166"/>
    <lineage>
        <taxon>Bacteria</taxon>
        <taxon>Bacillati</taxon>
        <taxon>Actinomycetota</taxon>
        <taxon>Actinomycetes</taxon>
        <taxon>Micrococcales</taxon>
        <taxon>Microbacteriaceae</taxon>
        <taxon>Microbacterium</taxon>
    </lineage>
</organism>
<dbReference type="Gene3D" id="3.20.20.450">
    <property type="entry name" value="EAL domain"/>
    <property type="match status" value="1"/>
</dbReference>
<dbReference type="InterPro" id="IPR001633">
    <property type="entry name" value="EAL_dom"/>
</dbReference>
<evidence type="ECO:0000313" key="3">
    <source>
        <dbReference type="Proteomes" id="UP001501343"/>
    </source>
</evidence>
<dbReference type="SUPFAM" id="SSF141868">
    <property type="entry name" value="EAL domain-like"/>
    <property type="match status" value="1"/>
</dbReference>
<dbReference type="Proteomes" id="UP001501343">
    <property type="component" value="Unassembled WGS sequence"/>
</dbReference>
<proteinExistence type="predicted"/>
<dbReference type="EMBL" id="BAAAOF010000006">
    <property type="protein sequence ID" value="GAA1936160.1"/>
    <property type="molecule type" value="Genomic_DNA"/>
</dbReference>
<comment type="caution">
    <text evidence="2">The sequence shown here is derived from an EMBL/GenBank/DDBJ whole genome shotgun (WGS) entry which is preliminary data.</text>
</comment>
<dbReference type="CDD" id="cd01948">
    <property type="entry name" value="EAL"/>
    <property type="match status" value="1"/>
</dbReference>